<evidence type="ECO:0000313" key="1">
    <source>
        <dbReference type="EMBL" id="EYE95388.1"/>
    </source>
</evidence>
<accession>A0A017SED7</accession>
<keyword evidence="2" id="KW-1185">Reference proteome</keyword>
<organism evidence="1 2">
    <name type="scientific">Aspergillus ruber (strain CBS 135680)</name>
    <dbReference type="NCBI Taxonomy" id="1388766"/>
    <lineage>
        <taxon>Eukaryota</taxon>
        <taxon>Fungi</taxon>
        <taxon>Dikarya</taxon>
        <taxon>Ascomycota</taxon>
        <taxon>Pezizomycotina</taxon>
        <taxon>Eurotiomycetes</taxon>
        <taxon>Eurotiomycetidae</taxon>
        <taxon>Eurotiales</taxon>
        <taxon>Aspergillaceae</taxon>
        <taxon>Aspergillus</taxon>
        <taxon>Aspergillus subgen. Aspergillus</taxon>
    </lineage>
</organism>
<dbReference type="AlphaFoldDB" id="A0A017SED7"/>
<protein>
    <submittedName>
        <fullName evidence="1">Uncharacterized protein</fullName>
    </submittedName>
</protein>
<gene>
    <name evidence="1" type="ORF">EURHEDRAFT_402578</name>
</gene>
<dbReference type="Proteomes" id="UP000019804">
    <property type="component" value="Unassembled WGS sequence"/>
</dbReference>
<dbReference type="RefSeq" id="XP_040639076.1">
    <property type="nucleotide sequence ID" value="XM_040780150.1"/>
</dbReference>
<reference evidence="2" key="1">
    <citation type="journal article" date="2014" name="Nat. Commun.">
        <title>Genomic adaptations of the halophilic Dead Sea filamentous fungus Eurotium rubrum.</title>
        <authorList>
            <person name="Kis-Papo T."/>
            <person name="Weig A.R."/>
            <person name="Riley R."/>
            <person name="Persoh D."/>
            <person name="Salamov A."/>
            <person name="Sun H."/>
            <person name="Lipzen A."/>
            <person name="Wasser S.P."/>
            <person name="Rambold G."/>
            <person name="Grigoriev I.V."/>
            <person name="Nevo E."/>
        </authorList>
    </citation>
    <scope>NUCLEOTIDE SEQUENCE [LARGE SCALE GENOMIC DNA]</scope>
    <source>
        <strain evidence="2">CBS 135680</strain>
    </source>
</reference>
<dbReference type="OrthoDB" id="3034873at2759"/>
<dbReference type="HOGENOM" id="CLU_2170550_0_0_1"/>
<proteinExistence type="predicted"/>
<dbReference type="GeneID" id="63695274"/>
<evidence type="ECO:0000313" key="2">
    <source>
        <dbReference type="Proteomes" id="UP000019804"/>
    </source>
</evidence>
<sequence length="110" mass="12660">MPVSDLLKPLAVFCSQLQSQPYVKKIQNLGDAWRTLPEPHFTETDIIIKTTSDFTLRIIIEQNGNISVEMATSGEHKTALAPDPVHQRCISFGYSRCFIWRNYNDIEYEK</sequence>
<name>A0A017SED7_ASPRC</name>
<dbReference type="EMBL" id="KK088422">
    <property type="protein sequence ID" value="EYE95388.1"/>
    <property type="molecule type" value="Genomic_DNA"/>
</dbReference>